<dbReference type="GO" id="GO:0030327">
    <property type="term" value="P:prenylated protein catabolic process"/>
    <property type="evidence" value="ECO:0007669"/>
    <property type="project" value="TreeGrafter"/>
</dbReference>
<dbReference type="InterPro" id="IPR017046">
    <property type="entry name" value="Prenylcysteine_Oxase1"/>
</dbReference>
<dbReference type="Proteomes" id="UP000001396">
    <property type="component" value="Unassembled WGS sequence"/>
</dbReference>
<dbReference type="RefSeq" id="XP_020427762.1">
    <property type="nucleotide sequence ID" value="XM_020581892.1"/>
</dbReference>
<keyword evidence="6" id="KW-0560">Oxidoreductase</keyword>
<dbReference type="OMA" id="SIGIWDG"/>
<dbReference type="GO" id="GO:0001735">
    <property type="term" value="F:prenylcysteine oxidase activity"/>
    <property type="evidence" value="ECO:0007669"/>
    <property type="project" value="InterPro"/>
</dbReference>
<evidence type="ECO:0000256" key="8">
    <source>
        <dbReference type="SAM" id="SignalP"/>
    </source>
</evidence>
<feature type="chain" id="PRO_5003042732" description="Prenylcysteine lyase domain-containing protein" evidence="8">
    <location>
        <begin position="21"/>
        <end position="490"/>
    </location>
</feature>
<feature type="signal peptide" evidence="8">
    <location>
        <begin position="1"/>
        <end position="20"/>
    </location>
</feature>
<dbReference type="STRING" id="670386.D3BT13"/>
<proteinExistence type="inferred from homology"/>
<comment type="cofactor">
    <cofactor evidence="1">
        <name>FAD</name>
        <dbReference type="ChEBI" id="CHEBI:57692"/>
    </cofactor>
</comment>
<keyword evidence="11" id="KW-1185">Reference proteome</keyword>
<dbReference type="AlphaFoldDB" id="D3BT13"/>
<dbReference type="GeneID" id="31366603"/>
<feature type="domain" description="Prenylcysteine lyase" evidence="9">
    <location>
        <begin position="166"/>
        <end position="489"/>
    </location>
</feature>
<accession>D3BT13</accession>
<evidence type="ECO:0000256" key="6">
    <source>
        <dbReference type="ARBA" id="ARBA00023002"/>
    </source>
</evidence>
<evidence type="ECO:0000259" key="9">
    <source>
        <dbReference type="Pfam" id="PF07156"/>
    </source>
</evidence>
<dbReference type="InterPro" id="IPR036188">
    <property type="entry name" value="FAD/NAD-bd_sf"/>
</dbReference>
<protein>
    <recommendedName>
        <fullName evidence="9">Prenylcysteine lyase domain-containing protein</fullName>
    </recommendedName>
</protein>
<keyword evidence="5" id="KW-0274">FAD</keyword>
<evidence type="ECO:0000256" key="2">
    <source>
        <dbReference type="ARBA" id="ARBA00009967"/>
    </source>
</evidence>
<evidence type="ECO:0000256" key="7">
    <source>
        <dbReference type="ARBA" id="ARBA00023180"/>
    </source>
</evidence>
<organism evidence="10 11">
    <name type="scientific">Heterostelium pallidum (strain ATCC 26659 / Pp 5 / PN500)</name>
    <name type="common">Cellular slime mold</name>
    <name type="synonym">Polysphondylium pallidum</name>
    <dbReference type="NCBI Taxonomy" id="670386"/>
    <lineage>
        <taxon>Eukaryota</taxon>
        <taxon>Amoebozoa</taxon>
        <taxon>Evosea</taxon>
        <taxon>Eumycetozoa</taxon>
        <taxon>Dictyostelia</taxon>
        <taxon>Acytosteliales</taxon>
        <taxon>Acytosteliaceae</taxon>
        <taxon>Heterostelium</taxon>
    </lineage>
</organism>
<keyword evidence="3" id="KW-0285">Flavoprotein</keyword>
<gene>
    <name evidence="10" type="ORF">PPL_11134</name>
</gene>
<evidence type="ECO:0000256" key="4">
    <source>
        <dbReference type="ARBA" id="ARBA00022729"/>
    </source>
</evidence>
<keyword evidence="4 8" id="KW-0732">Signal</keyword>
<dbReference type="PANTHER" id="PTHR15944:SF0">
    <property type="entry name" value="PRENYLCYSTEINE LYASE DOMAIN-CONTAINING PROTEIN"/>
    <property type="match status" value="1"/>
</dbReference>
<evidence type="ECO:0000313" key="11">
    <source>
        <dbReference type="Proteomes" id="UP000001396"/>
    </source>
</evidence>
<evidence type="ECO:0000313" key="10">
    <source>
        <dbReference type="EMBL" id="EFA75628.1"/>
    </source>
</evidence>
<reference evidence="10 11" key="1">
    <citation type="journal article" date="2011" name="Genome Res.">
        <title>Phylogeny-wide analysis of social amoeba genomes highlights ancient origins for complex intercellular communication.</title>
        <authorList>
            <person name="Heidel A.J."/>
            <person name="Lawal H.M."/>
            <person name="Felder M."/>
            <person name="Schilde C."/>
            <person name="Helps N.R."/>
            <person name="Tunggal B."/>
            <person name="Rivero F."/>
            <person name="John U."/>
            <person name="Schleicher M."/>
            <person name="Eichinger L."/>
            <person name="Platzer M."/>
            <person name="Noegel A.A."/>
            <person name="Schaap P."/>
            <person name="Gloeckner G."/>
        </authorList>
    </citation>
    <scope>NUCLEOTIDE SEQUENCE [LARGE SCALE GENOMIC DNA]</scope>
    <source>
        <strain evidence="11">ATCC 26659 / Pp 5 / PN500</strain>
    </source>
</reference>
<dbReference type="Pfam" id="PF13450">
    <property type="entry name" value="NAD_binding_8"/>
    <property type="match status" value="1"/>
</dbReference>
<dbReference type="GO" id="GO:0030328">
    <property type="term" value="P:prenylcysteine catabolic process"/>
    <property type="evidence" value="ECO:0007669"/>
    <property type="project" value="InterPro"/>
</dbReference>
<dbReference type="Gene3D" id="3.50.50.60">
    <property type="entry name" value="FAD/NAD(P)-binding domain"/>
    <property type="match status" value="1"/>
</dbReference>
<evidence type="ECO:0000256" key="1">
    <source>
        <dbReference type="ARBA" id="ARBA00001974"/>
    </source>
</evidence>
<dbReference type="Pfam" id="PF07156">
    <property type="entry name" value="Prenylcys_lyase"/>
    <property type="match status" value="1"/>
</dbReference>
<comment type="similarity">
    <text evidence="2">Belongs to the prenylcysteine oxidase family.</text>
</comment>
<comment type="caution">
    <text evidence="10">The sequence shown here is derived from an EMBL/GenBank/DDBJ whole genome shotgun (WGS) entry which is preliminary data.</text>
</comment>
<dbReference type="InParanoid" id="D3BT13"/>
<keyword evidence="7" id="KW-0325">Glycoprotein</keyword>
<evidence type="ECO:0000256" key="3">
    <source>
        <dbReference type="ARBA" id="ARBA00022630"/>
    </source>
</evidence>
<dbReference type="EMBL" id="ADBJ01000054">
    <property type="protein sequence ID" value="EFA75628.1"/>
    <property type="molecule type" value="Genomic_DNA"/>
</dbReference>
<sequence>MKLLFSITILFISLVFVVLAVEQHPTAVKDINVEELKVKPLQPAHDDHEARVKRFLNNKGGDHFSKRVAIIGGGIGGSSCAYYLHNQLGSRLEITVFEREMVGGRARIVDIDGSPAELGGSIIHPLNENINQLVKDLKLEVYYPEKNGTIFSIWNGEKMIFQQSTLHHLVDKFKMIYNYLLDPIRFKNSRDVVVNNFLKSYKYEEPFNTVQEFFDRIDLPDITKVTAEQFFVTNASISKPFIEEILSAAIRVNYNQDYDKIAAFAAMIALVGAEDDLYAIKGGNYLLAKKMLEKSQSATIKQSVKTIKKEKESYKITAVNQEGTEKDYEFDIVILATPLELANIKLQDIDNANNIVHKEYKTVNTYLIAATSLNPTYFGLPPNEKIPEHVLTSHNKSIPFFVASRNPRGIIKDGRTLFKMFSENKLDEELFSKLFNNHTTLKLHAWKAYPVLTPTSKFPPIKIDNNLYYINAFEHAVSTMETETIASKNL</sequence>
<dbReference type="InterPro" id="IPR010795">
    <property type="entry name" value="Prenylcys_lyase"/>
</dbReference>
<dbReference type="PANTHER" id="PTHR15944">
    <property type="entry name" value="FARNESYLCYSTEINE LYASE"/>
    <property type="match status" value="1"/>
</dbReference>
<evidence type="ECO:0000256" key="5">
    <source>
        <dbReference type="ARBA" id="ARBA00022827"/>
    </source>
</evidence>
<name>D3BT13_HETP5</name>
<dbReference type="SUPFAM" id="SSF51905">
    <property type="entry name" value="FAD/NAD(P)-binding domain"/>
    <property type="match status" value="1"/>
</dbReference>
<dbReference type="FunCoup" id="D3BT13">
    <property type="interactions" value="134"/>
</dbReference>